<accession>A0A1Q8TEW9</accession>
<dbReference type="Gene3D" id="3.20.20.60">
    <property type="entry name" value="Phosphoenolpyruvate-binding domains"/>
    <property type="match status" value="1"/>
</dbReference>
<keyword evidence="2 5" id="KW-0479">Metal-binding</keyword>
<evidence type="ECO:0000256" key="3">
    <source>
        <dbReference type="ARBA" id="ARBA00022842"/>
    </source>
</evidence>
<keyword evidence="8" id="KW-1185">Reference proteome</keyword>
<feature type="domain" description="HpcH/HpaI aldolase/citrate lyase" evidence="6">
    <location>
        <begin position="8"/>
        <end position="214"/>
    </location>
</feature>
<feature type="binding site" evidence="4">
    <location>
        <position position="117"/>
    </location>
    <ligand>
        <name>substrate</name>
    </ligand>
</feature>
<dbReference type="InterPro" id="IPR015813">
    <property type="entry name" value="Pyrv/PenolPyrv_kinase-like_dom"/>
</dbReference>
<evidence type="ECO:0000259" key="6">
    <source>
        <dbReference type="Pfam" id="PF03328"/>
    </source>
</evidence>
<dbReference type="AlphaFoldDB" id="A0A1Q8TEW9"/>
<dbReference type="GO" id="GO:0000287">
    <property type="term" value="F:magnesium ion binding"/>
    <property type="evidence" value="ECO:0007669"/>
    <property type="project" value="TreeGrafter"/>
</dbReference>
<feature type="binding site" evidence="4">
    <location>
        <position position="66"/>
    </location>
    <ligand>
        <name>substrate</name>
    </ligand>
</feature>
<evidence type="ECO:0000313" key="8">
    <source>
        <dbReference type="Proteomes" id="UP000186806"/>
    </source>
</evidence>
<gene>
    <name evidence="7" type="ORF">BTW10_04720</name>
</gene>
<dbReference type="InterPro" id="IPR005000">
    <property type="entry name" value="Aldolase/citrate-lyase_domain"/>
</dbReference>
<dbReference type="SUPFAM" id="SSF51621">
    <property type="entry name" value="Phosphoenolpyruvate/pyruvate domain"/>
    <property type="match status" value="1"/>
</dbReference>
<feature type="binding site" evidence="5">
    <location>
        <position position="117"/>
    </location>
    <ligand>
        <name>Mg(2+)</name>
        <dbReference type="ChEBI" id="CHEBI:18420"/>
    </ligand>
</feature>
<feature type="binding site" evidence="5">
    <location>
        <position position="143"/>
    </location>
    <ligand>
        <name>Mg(2+)</name>
        <dbReference type="ChEBI" id="CHEBI:18420"/>
    </ligand>
</feature>
<dbReference type="STRING" id="223900.GCA_000821045_00557"/>
<comment type="cofactor">
    <cofactor evidence="1">
        <name>Mg(2+)</name>
        <dbReference type="ChEBI" id="CHEBI:18420"/>
    </cofactor>
</comment>
<dbReference type="GO" id="GO:0006107">
    <property type="term" value="P:oxaloacetate metabolic process"/>
    <property type="evidence" value="ECO:0007669"/>
    <property type="project" value="TreeGrafter"/>
</dbReference>
<proteinExistence type="predicted"/>
<dbReference type="EMBL" id="MSDQ01000007">
    <property type="protein sequence ID" value="OLO12214.1"/>
    <property type="molecule type" value="Genomic_DNA"/>
</dbReference>
<evidence type="ECO:0000313" key="7">
    <source>
        <dbReference type="EMBL" id="OLO12214.1"/>
    </source>
</evidence>
<dbReference type="Proteomes" id="UP000186806">
    <property type="component" value="Unassembled WGS sequence"/>
</dbReference>
<dbReference type="PANTHER" id="PTHR32308">
    <property type="entry name" value="LYASE BETA SUBUNIT, PUTATIVE (AFU_ORTHOLOGUE AFUA_4G13030)-RELATED"/>
    <property type="match status" value="1"/>
</dbReference>
<sequence length="281" mass="29062">MNPLALCSLLFVPATRPDRIAKALASPADAVIVDLEDAVADGDKAAARDALAAFLADNPQASLVVRVNAPASPHHALDLALCARHMAVTHLLVPKAEAVPALEQAAACGKPLWLQIETATGLLALPGLAGMAGVERLSFGALDLITELGLTPETPGARQMLDQGRYQLVVHSRAAGLAAPLESPHPAIDDTDAVARTAVHAKEMGFAGMLCIHPRQLPAVNQAFSPSEADVAWARQVVDGANHQAGAFSVAGQMVDAPVVSRARGILAKHEAGVRGGQHLP</sequence>
<evidence type="ECO:0000256" key="1">
    <source>
        <dbReference type="ARBA" id="ARBA00001946"/>
    </source>
</evidence>
<name>A0A1Q8TEW9_9GAMM</name>
<dbReference type="GO" id="GO:0016829">
    <property type="term" value="F:lyase activity"/>
    <property type="evidence" value="ECO:0007669"/>
    <property type="project" value="UniProtKB-KW"/>
</dbReference>
<reference evidence="7 8" key="1">
    <citation type="submission" date="2016-12" db="EMBL/GenBank/DDBJ databases">
        <title>Draft genome sequences of strains Salinicola socius SMB35, Salinicola sp. MH3R3-1 and Chromohalobacter sp. SMB17 from the Verkhnekamsk potash mining region of Russia.</title>
        <authorList>
            <person name="Mavrodi D.V."/>
            <person name="Olsson B.E."/>
            <person name="Korsakova E.S."/>
            <person name="Pyankova A."/>
            <person name="Mavrodi O.V."/>
            <person name="Plotnikova E.G."/>
        </authorList>
    </citation>
    <scope>NUCLEOTIDE SEQUENCE [LARGE SCALE GENOMIC DNA]</scope>
    <source>
        <strain evidence="7 8">SMB17</strain>
    </source>
</reference>
<evidence type="ECO:0000256" key="5">
    <source>
        <dbReference type="PIRSR" id="PIRSR015582-2"/>
    </source>
</evidence>
<evidence type="ECO:0000256" key="2">
    <source>
        <dbReference type="ARBA" id="ARBA00022723"/>
    </source>
</evidence>
<protein>
    <submittedName>
        <fullName evidence="7">CoA ester lyase</fullName>
    </submittedName>
</protein>
<dbReference type="InterPro" id="IPR040442">
    <property type="entry name" value="Pyrv_kinase-like_dom_sf"/>
</dbReference>
<dbReference type="Pfam" id="PF03328">
    <property type="entry name" value="HpcH_HpaI"/>
    <property type="match status" value="1"/>
</dbReference>
<evidence type="ECO:0000256" key="4">
    <source>
        <dbReference type="PIRSR" id="PIRSR015582-1"/>
    </source>
</evidence>
<dbReference type="InterPro" id="IPR011206">
    <property type="entry name" value="Citrate_lyase_beta/mcl1/mcl2"/>
</dbReference>
<dbReference type="PANTHER" id="PTHR32308:SF10">
    <property type="entry name" value="CITRATE LYASE SUBUNIT BETA"/>
    <property type="match status" value="1"/>
</dbReference>
<organism evidence="7 8">
    <name type="scientific">Chromohalobacter japonicus</name>
    <dbReference type="NCBI Taxonomy" id="223900"/>
    <lineage>
        <taxon>Bacteria</taxon>
        <taxon>Pseudomonadati</taxon>
        <taxon>Pseudomonadota</taxon>
        <taxon>Gammaproteobacteria</taxon>
        <taxon>Oceanospirillales</taxon>
        <taxon>Halomonadaceae</taxon>
        <taxon>Chromohalobacter</taxon>
    </lineage>
</organism>
<comment type="caution">
    <text evidence="7">The sequence shown here is derived from an EMBL/GenBank/DDBJ whole genome shotgun (WGS) entry which is preliminary data.</text>
</comment>
<keyword evidence="7" id="KW-0456">Lyase</keyword>
<dbReference type="PIRSF" id="PIRSF015582">
    <property type="entry name" value="Cit_lyase_B"/>
    <property type="match status" value="1"/>
</dbReference>
<keyword evidence="3 5" id="KW-0460">Magnesium</keyword>